<dbReference type="EMBL" id="JBJHZX010000033">
    <property type="protein sequence ID" value="MFL0197587.1"/>
    <property type="molecule type" value="Genomic_DNA"/>
</dbReference>
<organism evidence="1 2">
    <name type="scientific">Candidatus Clostridium eludens</name>
    <dbReference type="NCBI Taxonomy" id="3381663"/>
    <lineage>
        <taxon>Bacteria</taxon>
        <taxon>Bacillati</taxon>
        <taxon>Bacillota</taxon>
        <taxon>Clostridia</taxon>
        <taxon>Eubacteriales</taxon>
        <taxon>Clostridiaceae</taxon>
        <taxon>Clostridium</taxon>
    </lineage>
</organism>
<protein>
    <submittedName>
        <fullName evidence="1">Uncharacterized protein</fullName>
    </submittedName>
</protein>
<proteinExistence type="predicted"/>
<comment type="caution">
    <text evidence="1">The sequence shown here is derived from an EMBL/GenBank/DDBJ whole genome shotgun (WGS) entry which is preliminary data.</text>
</comment>
<reference evidence="1 2" key="1">
    <citation type="submission" date="2024-11" db="EMBL/GenBank/DDBJ databases">
        <authorList>
            <person name="Heng Y.C."/>
            <person name="Lim A.C.H."/>
            <person name="Lee J.K.Y."/>
            <person name="Kittelmann S."/>
        </authorList>
    </citation>
    <scope>NUCLEOTIDE SEQUENCE [LARGE SCALE GENOMIC DNA]</scope>
    <source>
        <strain evidence="1 2">WILCCON 0269</strain>
    </source>
</reference>
<name>A0ABW8SND5_9CLOT</name>
<accession>A0ABW8SND5</accession>
<gene>
    <name evidence="1" type="ORF">ACJDU8_18750</name>
</gene>
<dbReference type="Proteomes" id="UP001623660">
    <property type="component" value="Unassembled WGS sequence"/>
</dbReference>
<evidence type="ECO:0000313" key="2">
    <source>
        <dbReference type="Proteomes" id="UP001623660"/>
    </source>
</evidence>
<keyword evidence="2" id="KW-1185">Reference proteome</keyword>
<dbReference type="RefSeq" id="WP_406793692.1">
    <property type="nucleotide sequence ID" value="NZ_JBJHZX010000033.1"/>
</dbReference>
<evidence type="ECO:0000313" key="1">
    <source>
        <dbReference type="EMBL" id="MFL0197587.1"/>
    </source>
</evidence>
<sequence>MVQIYSLNDAGLYDQLDVVKNNGSIRSSIFSGFTVAVEELF</sequence>